<reference evidence="2" key="1">
    <citation type="submission" date="2014-12" db="EMBL/GenBank/DDBJ databases">
        <title>Insight into the proteome of Arion vulgaris.</title>
        <authorList>
            <person name="Aradska J."/>
            <person name="Bulat T."/>
            <person name="Smidak R."/>
            <person name="Sarate P."/>
            <person name="Gangsoo J."/>
            <person name="Sialana F."/>
            <person name="Bilban M."/>
            <person name="Lubec G."/>
        </authorList>
    </citation>
    <scope>NUCLEOTIDE SEQUENCE</scope>
    <source>
        <tissue evidence="2">Skin</tissue>
    </source>
</reference>
<dbReference type="Pfam" id="PF03318">
    <property type="entry name" value="ETX_MTX2"/>
    <property type="match status" value="1"/>
</dbReference>
<accession>A0A0B7A503</accession>
<proteinExistence type="predicted"/>
<dbReference type="PANTHER" id="PTHR39369:SF6">
    <property type="entry name" value="LIN-24 (TWENTY-FOUR) LIKE"/>
    <property type="match status" value="1"/>
</dbReference>
<dbReference type="CDD" id="cd20237">
    <property type="entry name" value="PFM_LIN24-like"/>
    <property type="match status" value="1"/>
</dbReference>
<sequence>MLCCWSPPLFHDPKPLIVDLNDVLNEKAWRNFRGSHGTLQRMMLRRKNYICEVPDNYFDFQDTDQTITPSKKFIIKTPGEKTPIINKTEKSAQDNPSSDSSGLLKGKVPPNRELTNPEVVSLDTEFRNETAEQQLYKFRFEKTRRTEIEVSFQKGITLGGKATFSIGVPFGEIGAETEMQYQVTKSDGQKFEESMVMEATSDIAVGPNSCYTANVQLEERALHATFKIISRMSMPQGRAPVYIKRKSDGEKVFVYYVNNLIDTFKDAVPCAQIVKEEDGTVVADKLDFVIEGIVKGTLACNHKIALTSNESEEVKNNAKVKYLEAISQRVLDRHGDH</sequence>
<gene>
    <name evidence="2" type="primary">ORF97415</name>
</gene>
<feature type="region of interest" description="Disordered" evidence="1">
    <location>
        <begin position="84"/>
        <end position="115"/>
    </location>
</feature>
<name>A0A0B7A503_9EUPU</name>
<evidence type="ECO:0000313" key="2">
    <source>
        <dbReference type="EMBL" id="CEK75873.1"/>
    </source>
</evidence>
<protein>
    <submittedName>
        <fullName evidence="2">Uncharacterized protein</fullName>
    </submittedName>
</protein>
<evidence type="ECO:0000256" key="1">
    <source>
        <dbReference type="SAM" id="MobiDB-lite"/>
    </source>
</evidence>
<dbReference type="Gene3D" id="2.170.15.10">
    <property type="entry name" value="Proaerolysin, chain A, domain 3"/>
    <property type="match status" value="1"/>
</dbReference>
<dbReference type="PANTHER" id="PTHR39369">
    <property type="entry name" value="LIN-24 (TWENTY-FOUR) LIKE"/>
    <property type="match status" value="1"/>
</dbReference>
<organism evidence="2">
    <name type="scientific">Arion vulgaris</name>
    <dbReference type="NCBI Taxonomy" id="1028688"/>
    <lineage>
        <taxon>Eukaryota</taxon>
        <taxon>Metazoa</taxon>
        <taxon>Spiralia</taxon>
        <taxon>Lophotrochozoa</taxon>
        <taxon>Mollusca</taxon>
        <taxon>Gastropoda</taxon>
        <taxon>Heterobranchia</taxon>
        <taxon>Euthyneura</taxon>
        <taxon>Panpulmonata</taxon>
        <taxon>Eupulmonata</taxon>
        <taxon>Stylommatophora</taxon>
        <taxon>Helicina</taxon>
        <taxon>Arionoidea</taxon>
        <taxon>Arionidae</taxon>
        <taxon>Arion</taxon>
    </lineage>
</organism>
<dbReference type="SUPFAM" id="SSF56973">
    <property type="entry name" value="Aerolisin/ETX pore-forming domain"/>
    <property type="match status" value="1"/>
</dbReference>
<dbReference type="AlphaFoldDB" id="A0A0B7A503"/>
<dbReference type="InterPro" id="IPR004991">
    <property type="entry name" value="Aerolysin-like"/>
</dbReference>
<dbReference type="EMBL" id="HACG01029008">
    <property type="protein sequence ID" value="CEK75873.1"/>
    <property type="molecule type" value="Transcribed_RNA"/>
</dbReference>